<dbReference type="InterPro" id="IPR018666">
    <property type="entry name" value="DUF2125"/>
</dbReference>
<accession>A0ABN1G2T7</accession>
<evidence type="ECO:0000313" key="2">
    <source>
        <dbReference type="Proteomes" id="UP001501588"/>
    </source>
</evidence>
<keyword evidence="2" id="KW-1185">Reference proteome</keyword>
<gene>
    <name evidence="1" type="ORF">GCM10009416_45860</name>
</gene>
<reference evidence="1 2" key="1">
    <citation type="journal article" date="2019" name="Int. J. Syst. Evol. Microbiol.">
        <title>The Global Catalogue of Microorganisms (GCM) 10K type strain sequencing project: providing services to taxonomists for standard genome sequencing and annotation.</title>
        <authorList>
            <consortium name="The Broad Institute Genomics Platform"/>
            <consortium name="The Broad Institute Genome Sequencing Center for Infectious Disease"/>
            <person name="Wu L."/>
            <person name="Ma J."/>
        </authorList>
    </citation>
    <scope>NUCLEOTIDE SEQUENCE [LARGE SCALE GENOMIC DNA]</scope>
    <source>
        <strain evidence="1 2">JCM 9933</strain>
    </source>
</reference>
<evidence type="ECO:0000313" key="1">
    <source>
        <dbReference type="EMBL" id="GAA0603005.1"/>
    </source>
</evidence>
<protein>
    <recommendedName>
        <fullName evidence="3">DUF2125 domain-containing protein</fullName>
    </recommendedName>
</protein>
<sequence>MEHGPPRRGGWPFSASLALPGFRMEGGAGLLPGGVDWRTEALTLRVSPSRPDRLALEAPGRHRLRLGEAELPPFTAGRLDAALPLRPDGDGPPDEAGATARALRVGAVEVASASVDLDARRGGASAGTLRASAAGVVLPPALPGTDRLGRVVHRIGLDLALTGAVPPGGDPARRAAAWRDGGGALEVRAADARWGEAAASASATLALDGALQPAGTGVLRLAGGEALLEAASAAGLLSPFNAAAAGVALRALSRPPPEGGPARAELPLALRDRTLRLGPIALVRFPALDWTRAGPGIGAGRP</sequence>
<evidence type="ECO:0008006" key="3">
    <source>
        <dbReference type="Google" id="ProtNLM"/>
    </source>
</evidence>
<dbReference type="Proteomes" id="UP001501588">
    <property type="component" value="Unassembled WGS sequence"/>
</dbReference>
<name>A0ABN1G2T7_9PROT</name>
<dbReference type="Pfam" id="PF09898">
    <property type="entry name" value="DUF2125"/>
    <property type="match status" value="1"/>
</dbReference>
<dbReference type="EMBL" id="BAAAFZ010000088">
    <property type="protein sequence ID" value="GAA0603005.1"/>
    <property type="molecule type" value="Genomic_DNA"/>
</dbReference>
<comment type="caution">
    <text evidence="1">The sequence shown here is derived from an EMBL/GenBank/DDBJ whole genome shotgun (WGS) entry which is preliminary data.</text>
</comment>
<organism evidence="1 2">
    <name type="scientific">Craurococcus roseus</name>
    <dbReference type="NCBI Taxonomy" id="77585"/>
    <lineage>
        <taxon>Bacteria</taxon>
        <taxon>Pseudomonadati</taxon>
        <taxon>Pseudomonadota</taxon>
        <taxon>Alphaproteobacteria</taxon>
        <taxon>Acetobacterales</taxon>
        <taxon>Acetobacteraceae</taxon>
        <taxon>Craurococcus</taxon>
    </lineage>
</organism>
<proteinExistence type="predicted"/>